<evidence type="ECO:0000256" key="8">
    <source>
        <dbReference type="ARBA" id="ARBA00023077"/>
    </source>
</evidence>
<keyword evidence="14" id="KW-0732">Signal</keyword>
<gene>
    <name evidence="17" type="ORF">H0E84_00460</name>
</gene>
<dbReference type="InterPro" id="IPR036942">
    <property type="entry name" value="Beta-barrel_TonB_sf"/>
</dbReference>
<evidence type="ECO:0000256" key="6">
    <source>
        <dbReference type="ARBA" id="ARBA00023004"/>
    </source>
</evidence>
<sequence>MKTPAVHPLSLAVCCWLGLLAAAPAMAQSTPAPAPAAEAGDAVTLDRIVVTAGKREESVREVSGAVSAVTGQQLRDSGAQGLADYVQRTPGVVFNSYQPGVSHVVVRGIATSAGNVQGQTTTGYFLNDVPLTEPGWTIAVPDIDTFDLNRVEVLRGPQGTLFGSASMGGAVNYIANTADAGGFDAALESTVSKTRNADVGVSGKAMVNLPLAEDVFAVRAVVNYREDPGYIDNVGTGVDGANDASIGGGRLSAVLTPGEATTLSWLSLFQQIDSDDNAYRMPELGDLVRDTAIPEYTDTDITVHSLRLDHDFGWAGFTALAAWQDKSQDWRFDFTPYRPFYNADLDLDLTEPLYINSGGDSEGRSIELRLASPSGQRFEWLVGAMLFDTEKALYEQLGAAGAAGAFDRSPLYGPGSGAVIAPDGEVFNAFYTDLDGRERAVFGEASVHFNSSWKLTLGGRAFRTEVEETSTEVGFGTYPGAPRVSTSRTEESGFNPKAALTWTPREDLMVYGLVSEGFRFGTPNTPGLSEYPIPDGSGSDELTNYELGVRTAWLDNRLLLDATAFYVDWSDIQLRLQTPDNFNYAANGGEASSRGIEVAAAWRPNAAFDLHSAVTWQQARLEEDLFILWYGTAPEGSRLPGSADWSVSNTATWRFDGGWYPTLMLAHQYLSEGISDLNSAVPGVAPNEQGDYHLVDLRLRLSFGNTDVTLFGSNLFDERGVTRTVPEANGLGQGIVRPRTFGVTAHWRF</sequence>
<feature type="domain" description="TonB-dependent receptor-like beta-barrel" evidence="15">
    <location>
        <begin position="292"/>
        <end position="715"/>
    </location>
</feature>
<dbReference type="PANTHER" id="PTHR32552:SF81">
    <property type="entry name" value="TONB-DEPENDENT OUTER MEMBRANE RECEPTOR"/>
    <property type="match status" value="1"/>
</dbReference>
<organism evidence="17 18">
    <name type="scientific">Luteimonas salinisoli</name>
    <dbReference type="NCBI Taxonomy" id="2752307"/>
    <lineage>
        <taxon>Bacteria</taxon>
        <taxon>Pseudomonadati</taxon>
        <taxon>Pseudomonadota</taxon>
        <taxon>Gammaproteobacteria</taxon>
        <taxon>Lysobacterales</taxon>
        <taxon>Lysobacteraceae</taxon>
        <taxon>Luteimonas</taxon>
    </lineage>
</organism>
<evidence type="ECO:0000256" key="10">
    <source>
        <dbReference type="ARBA" id="ARBA00023237"/>
    </source>
</evidence>
<proteinExistence type="inferred from homology"/>
<dbReference type="Proteomes" id="UP000578091">
    <property type="component" value="Unassembled WGS sequence"/>
</dbReference>
<comment type="subcellular location">
    <subcellularLocation>
        <location evidence="1 11">Cell outer membrane</location>
        <topology evidence="1 11">Multi-pass membrane protein</topology>
    </subcellularLocation>
</comment>
<dbReference type="PANTHER" id="PTHR32552">
    <property type="entry name" value="FERRICHROME IRON RECEPTOR-RELATED"/>
    <property type="match status" value="1"/>
</dbReference>
<keyword evidence="7" id="KW-0406">Ion transport</keyword>
<feature type="signal peptide" evidence="14">
    <location>
        <begin position="1"/>
        <end position="27"/>
    </location>
</feature>
<dbReference type="InterPro" id="IPR039426">
    <property type="entry name" value="TonB-dep_rcpt-like"/>
</dbReference>
<keyword evidence="9 11" id="KW-0472">Membrane</keyword>
<evidence type="ECO:0000256" key="14">
    <source>
        <dbReference type="SAM" id="SignalP"/>
    </source>
</evidence>
<evidence type="ECO:0000259" key="16">
    <source>
        <dbReference type="Pfam" id="PF07715"/>
    </source>
</evidence>
<comment type="caution">
    <text evidence="17">The sequence shown here is derived from an EMBL/GenBank/DDBJ whole genome shotgun (WGS) entry which is preliminary data.</text>
</comment>
<dbReference type="PROSITE" id="PS52016">
    <property type="entry name" value="TONB_DEPENDENT_REC_3"/>
    <property type="match status" value="1"/>
</dbReference>
<dbReference type="RefSeq" id="WP_180676656.1">
    <property type="nucleotide sequence ID" value="NZ_JACCKA010000005.1"/>
</dbReference>
<keyword evidence="2 11" id="KW-0813">Transport</keyword>
<dbReference type="GO" id="GO:0006826">
    <property type="term" value="P:iron ion transport"/>
    <property type="evidence" value="ECO:0007669"/>
    <property type="project" value="UniProtKB-KW"/>
</dbReference>
<dbReference type="Pfam" id="PF07715">
    <property type="entry name" value="Plug"/>
    <property type="match status" value="1"/>
</dbReference>
<dbReference type="GO" id="GO:0009279">
    <property type="term" value="C:cell outer membrane"/>
    <property type="evidence" value="ECO:0007669"/>
    <property type="project" value="UniProtKB-SubCell"/>
</dbReference>
<comment type="similarity">
    <text evidence="11 12">Belongs to the TonB-dependent receptor family.</text>
</comment>
<evidence type="ECO:0000259" key="15">
    <source>
        <dbReference type="Pfam" id="PF00593"/>
    </source>
</evidence>
<evidence type="ECO:0000256" key="1">
    <source>
        <dbReference type="ARBA" id="ARBA00004571"/>
    </source>
</evidence>
<dbReference type="EMBL" id="JACCKA010000005">
    <property type="protein sequence ID" value="NZA24847.1"/>
    <property type="molecule type" value="Genomic_DNA"/>
</dbReference>
<evidence type="ECO:0000256" key="11">
    <source>
        <dbReference type="PROSITE-ProRule" id="PRU01360"/>
    </source>
</evidence>
<dbReference type="InterPro" id="IPR012910">
    <property type="entry name" value="Plug_dom"/>
</dbReference>
<feature type="region of interest" description="Disordered" evidence="13">
    <location>
        <begin position="473"/>
        <end position="492"/>
    </location>
</feature>
<keyword evidence="3 11" id="KW-1134">Transmembrane beta strand</keyword>
<keyword evidence="5 11" id="KW-0812">Transmembrane</keyword>
<protein>
    <submittedName>
        <fullName evidence="17">TonB-dependent receptor</fullName>
    </submittedName>
</protein>
<dbReference type="InterPro" id="IPR000531">
    <property type="entry name" value="Beta-barrel_TonB"/>
</dbReference>
<keyword evidence="18" id="KW-1185">Reference proteome</keyword>
<evidence type="ECO:0000256" key="4">
    <source>
        <dbReference type="ARBA" id="ARBA00022496"/>
    </source>
</evidence>
<name>A0A853J802_9GAMM</name>
<evidence type="ECO:0000256" key="7">
    <source>
        <dbReference type="ARBA" id="ARBA00023065"/>
    </source>
</evidence>
<keyword evidence="10 11" id="KW-0998">Cell outer membrane</keyword>
<keyword evidence="6" id="KW-0408">Iron</keyword>
<dbReference type="Pfam" id="PF00593">
    <property type="entry name" value="TonB_dep_Rec_b-barrel"/>
    <property type="match status" value="1"/>
</dbReference>
<evidence type="ECO:0000256" key="9">
    <source>
        <dbReference type="ARBA" id="ARBA00023136"/>
    </source>
</evidence>
<feature type="chain" id="PRO_5032291273" evidence="14">
    <location>
        <begin position="28"/>
        <end position="749"/>
    </location>
</feature>
<dbReference type="AlphaFoldDB" id="A0A853J802"/>
<evidence type="ECO:0000256" key="12">
    <source>
        <dbReference type="RuleBase" id="RU003357"/>
    </source>
</evidence>
<dbReference type="Gene3D" id="2.40.170.20">
    <property type="entry name" value="TonB-dependent receptor, beta-barrel domain"/>
    <property type="match status" value="1"/>
</dbReference>
<dbReference type="SUPFAM" id="SSF56935">
    <property type="entry name" value="Porins"/>
    <property type="match status" value="1"/>
</dbReference>
<evidence type="ECO:0000313" key="18">
    <source>
        <dbReference type="Proteomes" id="UP000578091"/>
    </source>
</evidence>
<keyword evidence="17" id="KW-0675">Receptor</keyword>
<accession>A0A853J802</accession>
<reference evidence="17 18" key="1">
    <citation type="submission" date="2020-07" db="EMBL/GenBank/DDBJ databases">
        <title>Luteimonas sp. SJ-92.</title>
        <authorList>
            <person name="Huang X.-X."/>
            <person name="Xu L."/>
            <person name="Sun J.-Q."/>
        </authorList>
    </citation>
    <scope>NUCLEOTIDE SEQUENCE [LARGE SCALE GENOMIC DNA]</scope>
    <source>
        <strain evidence="17 18">SJ-92</strain>
    </source>
</reference>
<evidence type="ECO:0000256" key="5">
    <source>
        <dbReference type="ARBA" id="ARBA00022692"/>
    </source>
</evidence>
<keyword evidence="8 12" id="KW-0798">TonB box</keyword>
<evidence type="ECO:0000313" key="17">
    <source>
        <dbReference type="EMBL" id="NZA24847.1"/>
    </source>
</evidence>
<feature type="domain" description="TonB-dependent receptor plug" evidence="16">
    <location>
        <begin position="59"/>
        <end position="170"/>
    </location>
</feature>
<keyword evidence="4" id="KW-0410">Iron transport</keyword>
<evidence type="ECO:0000256" key="13">
    <source>
        <dbReference type="SAM" id="MobiDB-lite"/>
    </source>
</evidence>
<evidence type="ECO:0000256" key="3">
    <source>
        <dbReference type="ARBA" id="ARBA00022452"/>
    </source>
</evidence>
<evidence type="ECO:0000256" key="2">
    <source>
        <dbReference type="ARBA" id="ARBA00022448"/>
    </source>
</evidence>